<reference evidence="1" key="1">
    <citation type="journal article" date="2014" name="Int. J. Syst. Evol. Microbiol.">
        <title>Complete genome sequence of Corynebacterium casei LMG S-19264T (=DSM 44701T), isolated from a smear-ripened cheese.</title>
        <authorList>
            <consortium name="US DOE Joint Genome Institute (JGI-PGF)"/>
            <person name="Walter F."/>
            <person name="Albersmeier A."/>
            <person name="Kalinowski J."/>
            <person name="Ruckert C."/>
        </authorList>
    </citation>
    <scope>NUCLEOTIDE SEQUENCE</scope>
    <source>
        <strain evidence="1">CGMCC 4.5737</strain>
    </source>
</reference>
<comment type="caution">
    <text evidence="1">The sequence shown here is derived from an EMBL/GenBank/DDBJ whole genome shotgun (WGS) entry which is preliminary data.</text>
</comment>
<reference evidence="1" key="2">
    <citation type="submission" date="2020-09" db="EMBL/GenBank/DDBJ databases">
        <authorList>
            <person name="Sun Q."/>
            <person name="Zhou Y."/>
        </authorList>
    </citation>
    <scope>NUCLEOTIDE SEQUENCE</scope>
    <source>
        <strain evidence="1">CGMCC 4.5737</strain>
    </source>
</reference>
<dbReference type="AlphaFoldDB" id="A0A8J3FY09"/>
<proteinExistence type="predicted"/>
<name>A0A8J3FY09_9PSEU</name>
<gene>
    <name evidence="1" type="ORF">GCM10012275_63420</name>
</gene>
<accession>A0A8J3FY09</accession>
<evidence type="ECO:0000313" key="1">
    <source>
        <dbReference type="EMBL" id="GGM84103.1"/>
    </source>
</evidence>
<keyword evidence="2" id="KW-1185">Reference proteome</keyword>
<dbReference type="EMBL" id="BMMK01000068">
    <property type="protein sequence ID" value="GGM84103.1"/>
    <property type="molecule type" value="Genomic_DNA"/>
</dbReference>
<dbReference type="Proteomes" id="UP000637578">
    <property type="component" value="Unassembled WGS sequence"/>
</dbReference>
<organism evidence="1 2">
    <name type="scientific">Longimycelium tulufanense</name>
    <dbReference type="NCBI Taxonomy" id="907463"/>
    <lineage>
        <taxon>Bacteria</taxon>
        <taxon>Bacillati</taxon>
        <taxon>Actinomycetota</taxon>
        <taxon>Actinomycetes</taxon>
        <taxon>Pseudonocardiales</taxon>
        <taxon>Pseudonocardiaceae</taxon>
        <taxon>Longimycelium</taxon>
    </lineage>
</organism>
<protein>
    <submittedName>
        <fullName evidence="1">Uncharacterized protein</fullName>
    </submittedName>
</protein>
<dbReference type="RefSeq" id="WP_189062127.1">
    <property type="nucleotide sequence ID" value="NZ_BMMK01000068.1"/>
</dbReference>
<evidence type="ECO:0000313" key="2">
    <source>
        <dbReference type="Proteomes" id="UP000637578"/>
    </source>
</evidence>
<sequence length="131" mass="14178">MTTRLFVADTLLDAVADGASRPWSAPVPARTLPAALAVFPRPIVREHWGGEPIAVVLDLRAWLIHHTAASTLPLACDSQRAAEHAAAALATAGKDGAVDPTKPAEVAGWARAWCELHRDAHPIRTWGWWQR</sequence>